<dbReference type="InterPro" id="IPR009056">
    <property type="entry name" value="Cyt_c-like_dom"/>
</dbReference>
<feature type="chain" id="PRO_5021727511" evidence="5">
    <location>
        <begin position="28"/>
        <end position="256"/>
    </location>
</feature>
<protein>
    <submittedName>
        <fullName evidence="7">C-type cytochrome, methanol metabolism-related</fullName>
    </submittedName>
</protein>
<keyword evidence="2" id="KW-0479">Metal-binding</keyword>
<evidence type="ECO:0000256" key="1">
    <source>
        <dbReference type="ARBA" id="ARBA00022617"/>
    </source>
</evidence>
<keyword evidence="8" id="KW-1185">Reference proteome</keyword>
<dbReference type="Pfam" id="PF13442">
    <property type="entry name" value="Cytochrome_CBB3"/>
    <property type="match status" value="1"/>
</dbReference>
<keyword evidence="5" id="KW-0732">Signal</keyword>
<proteinExistence type="predicted"/>
<evidence type="ECO:0000256" key="5">
    <source>
        <dbReference type="SAM" id="SignalP"/>
    </source>
</evidence>
<evidence type="ECO:0000313" key="7">
    <source>
        <dbReference type="EMBL" id="SMO95769.1"/>
    </source>
</evidence>
<evidence type="ECO:0000313" key="8">
    <source>
        <dbReference type="Proteomes" id="UP000319014"/>
    </source>
</evidence>
<dbReference type="SUPFAM" id="SSF46626">
    <property type="entry name" value="Cytochrome c"/>
    <property type="match status" value="1"/>
</dbReference>
<keyword evidence="1" id="KW-0349">Heme</keyword>
<name>A0A521FI60_9RHOB</name>
<dbReference type="Gene3D" id="1.10.760.10">
    <property type="entry name" value="Cytochrome c-like domain"/>
    <property type="match status" value="1"/>
</dbReference>
<dbReference type="InterPro" id="IPR022411">
    <property type="entry name" value="C-typ_cyt_methanol_metab-rel"/>
</dbReference>
<evidence type="ECO:0000256" key="3">
    <source>
        <dbReference type="ARBA" id="ARBA00023004"/>
    </source>
</evidence>
<dbReference type="NCBIfam" id="TIGR03874">
    <property type="entry name" value="4cys_cytochr"/>
    <property type="match status" value="1"/>
</dbReference>
<feature type="region of interest" description="Disordered" evidence="4">
    <location>
        <begin position="233"/>
        <end position="256"/>
    </location>
</feature>
<dbReference type="AlphaFoldDB" id="A0A521FI60"/>
<evidence type="ECO:0000259" key="6">
    <source>
        <dbReference type="Pfam" id="PF13442"/>
    </source>
</evidence>
<dbReference type="RefSeq" id="WP_142664597.1">
    <property type="nucleotide sequence ID" value="NZ_FXTK01000023.1"/>
</dbReference>
<sequence>MTISTTARRLAITVACAMTALAQTAVAQDSTTQPPPAAAGAGAAAATSGDAPAAGAAAPTAPEGGAGAAAATSGEAQPAAPAAGAETAAGAAEEDLEVKTEGGKTVLPNGQDITPVSQENGRWYNAEGIPTFKIEADGTLDYATFSGYRRYSAECHVCHGPDGEGSTYAPALKNSVLKMDYYAYQEIVASGKQEVNKAANLVMPAFGTNKNVWCYVDDIYVYLLARGTDAIPRGRPAKKESKSDDFTAQEDSCMNG</sequence>
<evidence type="ECO:0000256" key="4">
    <source>
        <dbReference type="SAM" id="MobiDB-lite"/>
    </source>
</evidence>
<organism evidence="7 8">
    <name type="scientific">Paracoccus laeviglucosivorans</name>
    <dbReference type="NCBI Taxonomy" id="1197861"/>
    <lineage>
        <taxon>Bacteria</taxon>
        <taxon>Pseudomonadati</taxon>
        <taxon>Pseudomonadota</taxon>
        <taxon>Alphaproteobacteria</taxon>
        <taxon>Rhodobacterales</taxon>
        <taxon>Paracoccaceae</taxon>
        <taxon>Paracoccus</taxon>
    </lineage>
</organism>
<accession>A0A521FI60</accession>
<dbReference type="InterPro" id="IPR036909">
    <property type="entry name" value="Cyt_c-like_dom_sf"/>
</dbReference>
<dbReference type="EMBL" id="FXTK01000023">
    <property type="protein sequence ID" value="SMO95769.1"/>
    <property type="molecule type" value="Genomic_DNA"/>
</dbReference>
<reference evidence="7 8" key="1">
    <citation type="submission" date="2017-05" db="EMBL/GenBank/DDBJ databases">
        <authorList>
            <person name="Varghese N."/>
            <person name="Submissions S."/>
        </authorList>
    </citation>
    <scope>NUCLEOTIDE SEQUENCE [LARGE SCALE GENOMIC DNA]</scope>
    <source>
        <strain evidence="7 8">DSM 100094</strain>
    </source>
</reference>
<dbReference type="OrthoDB" id="5770300at2"/>
<feature type="domain" description="Cytochrome c" evidence="6">
    <location>
        <begin position="146"/>
        <end position="209"/>
    </location>
</feature>
<dbReference type="GO" id="GO:0009055">
    <property type="term" value="F:electron transfer activity"/>
    <property type="evidence" value="ECO:0007669"/>
    <property type="project" value="InterPro"/>
</dbReference>
<gene>
    <name evidence="7" type="ORF">SAMN06265221_12328</name>
</gene>
<dbReference type="Proteomes" id="UP000319014">
    <property type="component" value="Unassembled WGS sequence"/>
</dbReference>
<feature type="compositionally biased region" description="Low complexity" evidence="4">
    <location>
        <begin position="38"/>
        <end position="91"/>
    </location>
</feature>
<dbReference type="GO" id="GO:0020037">
    <property type="term" value="F:heme binding"/>
    <property type="evidence" value="ECO:0007669"/>
    <property type="project" value="InterPro"/>
</dbReference>
<keyword evidence="3" id="KW-0408">Iron</keyword>
<evidence type="ECO:0000256" key="2">
    <source>
        <dbReference type="ARBA" id="ARBA00022723"/>
    </source>
</evidence>
<feature type="region of interest" description="Disordered" evidence="4">
    <location>
        <begin position="30"/>
        <end position="93"/>
    </location>
</feature>
<feature type="signal peptide" evidence="5">
    <location>
        <begin position="1"/>
        <end position="27"/>
    </location>
</feature>